<evidence type="ECO:0000256" key="1">
    <source>
        <dbReference type="SAM" id="SignalP"/>
    </source>
</evidence>
<evidence type="ECO:0000313" key="2">
    <source>
        <dbReference type="EMBL" id="KAG5180663.1"/>
    </source>
</evidence>
<dbReference type="EMBL" id="JAFCMP010000371">
    <property type="protein sequence ID" value="KAG5180663.1"/>
    <property type="molecule type" value="Genomic_DNA"/>
</dbReference>
<comment type="caution">
    <text evidence="2">The sequence shown here is derived from an EMBL/GenBank/DDBJ whole genome shotgun (WGS) entry which is preliminary data.</text>
</comment>
<reference evidence="2" key="1">
    <citation type="submission" date="2021-02" db="EMBL/GenBank/DDBJ databases">
        <title>First Annotated Genome of the Yellow-green Alga Tribonema minus.</title>
        <authorList>
            <person name="Mahan K.M."/>
        </authorList>
    </citation>
    <scope>NUCLEOTIDE SEQUENCE</scope>
    <source>
        <strain evidence="2">UTEX B ZZ1240</strain>
    </source>
</reference>
<gene>
    <name evidence="2" type="ORF">JKP88DRAFT_290944</name>
</gene>
<evidence type="ECO:0008006" key="4">
    <source>
        <dbReference type="Google" id="ProtNLM"/>
    </source>
</evidence>
<keyword evidence="1" id="KW-0732">Signal</keyword>
<feature type="chain" id="PRO_5033010859" description="Secreted protein" evidence="1">
    <location>
        <begin position="26"/>
        <end position="87"/>
    </location>
</feature>
<feature type="signal peptide" evidence="1">
    <location>
        <begin position="1"/>
        <end position="25"/>
    </location>
</feature>
<accession>A0A835Z1S0</accession>
<dbReference type="AlphaFoldDB" id="A0A835Z1S0"/>
<keyword evidence="3" id="KW-1185">Reference proteome</keyword>
<name>A0A835Z1S0_9STRA</name>
<sequence>MLLPPPLLPPLLLLLLPLLPPQVRRKKHLALPNKAHSAALIQGWWRVWSGAFELRTSVDDGTAAVSQAVTHLRLRADIHRQQVRISL</sequence>
<dbReference type="Proteomes" id="UP000664859">
    <property type="component" value="Unassembled WGS sequence"/>
</dbReference>
<proteinExistence type="predicted"/>
<protein>
    <recommendedName>
        <fullName evidence="4">Secreted protein</fullName>
    </recommendedName>
</protein>
<evidence type="ECO:0000313" key="3">
    <source>
        <dbReference type="Proteomes" id="UP000664859"/>
    </source>
</evidence>
<organism evidence="2 3">
    <name type="scientific">Tribonema minus</name>
    <dbReference type="NCBI Taxonomy" id="303371"/>
    <lineage>
        <taxon>Eukaryota</taxon>
        <taxon>Sar</taxon>
        <taxon>Stramenopiles</taxon>
        <taxon>Ochrophyta</taxon>
        <taxon>PX clade</taxon>
        <taxon>Xanthophyceae</taxon>
        <taxon>Tribonematales</taxon>
        <taxon>Tribonemataceae</taxon>
        <taxon>Tribonema</taxon>
    </lineage>
</organism>